<feature type="compositionally biased region" description="Low complexity" evidence="1">
    <location>
        <begin position="52"/>
        <end position="64"/>
    </location>
</feature>
<gene>
    <name evidence="2" type="ORF">J1N35_000627</name>
</gene>
<evidence type="ECO:0000313" key="3">
    <source>
        <dbReference type="Proteomes" id="UP000828251"/>
    </source>
</evidence>
<dbReference type="EMBL" id="JAIQCV010000001">
    <property type="protein sequence ID" value="KAH1129249.1"/>
    <property type="molecule type" value="Genomic_DNA"/>
</dbReference>
<reference evidence="2 3" key="1">
    <citation type="journal article" date="2021" name="Plant Biotechnol. J.">
        <title>Multi-omics assisted identification of the key and species-specific regulatory components of drought-tolerant mechanisms in Gossypium stocksii.</title>
        <authorList>
            <person name="Yu D."/>
            <person name="Ke L."/>
            <person name="Zhang D."/>
            <person name="Wu Y."/>
            <person name="Sun Y."/>
            <person name="Mei J."/>
            <person name="Sun J."/>
            <person name="Sun Y."/>
        </authorList>
    </citation>
    <scope>NUCLEOTIDE SEQUENCE [LARGE SCALE GENOMIC DNA]</scope>
    <source>
        <strain evidence="3">cv. E1</strain>
        <tissue evidence="2">Leaf</tissue>
    </source>
</reference>
<sequence>MTRKPSEIWQSEPPNKGRELRFTFRLTKVLNPKLRVVEEGNYGGRWKRRSKSANSRTRNRASSTQKESSDLFIPLDTI</sequence>
<proteinExistence type="predicted"/>
<protein>
    <submittedName>
        <fullName evidence="2">Uncharacterized protein</fullName>
    </submittedName>
</protein>
<name>A0A9D3WH69_9ROSI</name>
<feature type="region of interest" description="Disordered" evidence="1">
    <location>
        <begin position="41"/>
        <end position="78"/>
    </location>
</feature>
<evidence type="ECO:0000313" key="2">
    <source>
        <dbReference type="EMBL" id="KAH1129249.1"/>
    </source>
</evidence>
<organism evidence="2 3">
    <name type="scientific">Gossypium stocksii</name>
    <dbReference type="NCBI Taxonomy" id="47602"/>
    <lineage>
        <taxon>Eukaryota</taxon>
        <taxon>Viridiplantae</taxon>
        <taxon>Streptophyta</taxon>
        <taxon>Embryophyta</taxon>
        <taxon>Tracheophyta</taxon>
        <taxon>Spermatophyta</taxon>
        <taxon>Magnoliopsida</taxon>
        <taxon>eudicotyledons</taxon>
        <taxon>Gunneridae</taxon>
        <taxon>Pentapetalae</taxon>
        <taxon>rosids</taxon>
        <taxon>malvids</taxon>
        <taxon>Malvales</taxon>
        <taxon>Malvaceae</taxon>
        <taxon>Malvoideae</taxon>
        <taxon>Gossypium</taxon>
    </lineage>
</organism>
<dbReference type="Proteomes" id="UP000828251">
    <property type="component" value="Unassembled WGS sequence"/>
</dbReference>
<accession>A0A9D3WH69</accession>
<keyword evidence="3" id="KW-1185">Reference proteome</keyword>
<dbReference type="AlphaFoldDB" id="A0A9D3WH69"/>
<comment type="caution">
    <text evidence="2">The sequence shown here is derived from an EMBL/GenBank/DDBJ whole genome shotgun (WGS) entry which is preliminary data.</text>
</comment>
<evidence type="ECO:0000256" key="1">
    <source>
        <dbReference type="SAM" id="MobiDB-lite"/>
    </source>
</evidence>